<dbReference type="EMBL" id="CP002431">
    <property type="protein sequence ID" value="ADU63029.1"/>
    <property type="molecule type" value="Genomic_DNA"/>
</dbReference>
<evidence type="ECO:0000256" key="3">
    <source>
        <dbReference type="ARBA" id="ARBA00022884"/>
    </source>
</evidence>
<dbReference type="GO" id="GO:0003735">
    <property type="term" value="F:structural constituent of ribosome"/>
    <property type="evidence" value="ECO:0007669"/>
    <property type="project" value="InterPro"/>
</dbReference>
<evidence type="ECO:0000313" key="9">
    <source>
        <dbReference type="EMBL" id="ADU63029.1"/>
    </source>
</evidence>
<dbReference type="SUPFAM" id="SSF74731">
    <property type="entry name" value="Ribosomal protein L20"/>
    <property type="match status" value="1"/>
</dbReference>
<dbReference type="PRINTS" id="PR00062">
    <property type="entry name" value="RIBOSOMALL20"/>
</dbReference>
<dbReference type="FunFam" id="1.10.1900.20:FF:000001">
    <property type="entry name" value="50S ribosomal protein L20"/>
    <property type="match status" value="1"/>
</dbReference>
<dbReference type="eggNOG" id="COG0292">
    <property type="taxonomic scope" value="Bacteria"/>
</dbReference>
<organism evidence="9 10">
    <name type="scientific">Pseudodesulfovibrio aespoeensis (strain ATCC 700646 / DSM 10631 / Aspo-2)</name>
    <name type="common">Desulfovibrio aespoeensis</name>
    <dbReference type="NCBI Taxonomy" id="643562"/>
    <lineage>
        <taxon>Bacteria</taxon>
        <taxon>Pseudomonadati</taxon>
        <taxon>Thermodesulfobacteriota</taxon>
        <taxon>Desulfovibrionia</taxon>
        <taxon>Desulfovibrionales</taxon>
        <taxon>Desulfovibrionaceae</taxon>
    </lineage>
</organism>
<dbReference type="Pfam" id="PF00453">
    <property type="entry name" value="Ribosomal_L20"/>
    <property type="match status" value="1"/>
</dbReference>
<evidence type="ECO:0000256" key="1">
    <source>
        <dbReference type="ARBA" id="ARBA00007698"/>
    </source>
</evidence>
<comment type="function">
    <text evidence="7 8">Binds directly to 23S ribosomal RNA and is necessary for the in vitro assembly process of the 50S ribosomal subunit. It is not involved in the protein synthesizing functions of that subunit.</text>
</comment>
<dbReference type="GO" id="GO:0000027">
    <property type="term" value="P:ribosomal large subunit assembly"/>
    <property type="evidence" value="ECO:0007669"/>
    <property type="project" value="UniProtKB-UniRule"/>
</dbReference>
<dbReference type="PANTHER" id="PTHR10986">
    <property type="entry name" value="39S RIBOSOMAL PROTEIN L20"/>
    <property type="match status" value="1"/>
</dbReference>
<evidence type="ECO:0000313" key="10">
    <source>
        <dbReference type="Proteomes" id="UP000002191"/>
    </source>
</evidence>
<dbReference type="CDD" id="cd07026">
    <property type="entry name" value="Ribosomal_L20"/>
    <property type="match status" value="1"/>
</dbReference>
<evidence type="ECO:0000256" key="8">
    <source>
        <dbReference type="RuleBase" id="RU000560"/>
    </source>
</evidence>
<keyword evidence="10" id="KW-1185">Reference proteome</keyword>
<dbReference type="InterPro" id="IPR005813">
    <property type="entry name" value="Ribosomal_bL20"/>
</dbReference>
<evidence type="ECO:0000256" key="4">
    <source>
        <dbReference type="ARBA" id="ARBA00022980"/>
    </source>
</evidence>
<gene>
    <name evidence="7" type="primary">rplT</name>
    <name evidence="9" type="ordered locus">Daes_2021</name>
</gene>
<keyword evidence="3 7" id="KW-0694">RNA-binding</keyword>
<evidence type="ECO:0000256" key="2">
    <source>
        <dbReference type="ARBA" id="ARBA00022730"/>
    </source>
</evidence>
<dbReference type="AlphaFoldDB" id="E6VRJ2"/>
<dbReference type="InterPro" id="IPR035566">
    <property type="entry name" value="Ribosomal_protein_bL20_C"/>
</dbReference>
<accession>E6VRJ2</accession>
<keyword evidence="2 7" id="KW-0699">rRNA-binding</keyword>
<dbReference type="Proteomes" id="UP000002191">
    <property type="component" value="Chromosome"/>
</dbReference>
<dbReference type="STRING" id="643562.Daes_2021"/>
<dbReference type="GO" id="GO:0005840">
    <property type="term" value="C:ribosome"/>
    <property type="evidence" value="ECO:0007669"/>
    <property type="project" value="UniProtKB-KW"/>
</dbReference>
<comment type="similarity">
    <text evidence="1 7 8">Belongs to the bacterial ribosomal protein bL20 family.</text>
</comment>
<dbReference type="OrthoDB" id="9808966at2"/>
<evidence type="ECO:0000256" key="5">
    <source>
        <dbReference type="ARBA" id="ARBA00023274"/>
    </source>
</evidence>
<dbReference type="InterPro" id="IPR049946">
    <property type="entry name" value="RIBOSOMAL_L20_CS"/>
</dbReference>
<dbReference type="HOGENOM" id="CLU_123265_0_1_7"/>
<dbReference type="Gene3D" id="6.10.160.10">
    <property type="match status" value="1"/>
</dbReference>
<dbReference type="RefSeq" id="WP_013514942.1">
    <property type="nucleotide sequence ID" value="NC_014844.1"/>
</dbReference>
<sequence length="117" mass="13519">MRVKRGVVAKKRHKKYLKMAKGYRGAGSRLYRTARERVEKALCHAFRDRKAKKREFRKLWIMRINAAARINGMSYSRLMDGLKKAGIELNRKVLADMAVRDPQVFAKIAEAAKVKVS</sequence>
<dbReference type="NCBIfam" id="TIGR01032">
    <property type="entry name" value="rplT_bact"/>
    <property type="match status" value="1"/>
</dbReference>
<dbReference type="Gene3D" id="1.10.1900.20">
    <property type="entry name" value="Ribosomal protein L20"/>
    <property type="match status" value="1"/>
</dbReference>
<protein>
    <recommendedName>
        <fullName evidence="6 7">Large ribosomal subunit protein bL20</fullName>
    </recommendedName>
</protein>
<reference evidence="10" key="1">
    <citation type="submission" date="2010-12" db="EMBL/GenBank/DDBJ databases">
        <title>Complete sequence of Desulfovibrio aespoeensis Aspo-2.</title>
        <authorList>
            <consortium name="US DOE Joint Genome Institute"/>
            <person name="Lucas S."/>
            <person name="Copeland A."/>
            <person name="Lapidus A."/>
            <person name="Cheng J.-F."/>
            <person name="Goodwin L."/>
            <person name="Pitluck S."/>
            <person name="Chertkov O."/>
            <person name="Misra M."/>
            <person name="Detter J.C."/>
            <person name="Han C."/>
            <person name="Tapia R."/>
            <person name="Land M."/>
            <person name="Hauser L."/>
            <person name="Kyrpides N."/>
            <person name="Ivanova N."/>
            <person name="Ovchinnikova G."/>
            <person name="Pedersen K."/>
            <person name="Jagevall S."/>
            <person name="Hazen T."/>
            <person name="Woyke T."/>
        </authorList>
    </citation>
    <scope>NUCLEOTIDE SEQUENCE [LARGE SCALE GENOMIC DNA]</scope>
    <source>
        <strain evidence="10">ATCC 700646 / DSM 10631 / Aspo-2</strain>
    </source>
</reference>
<dbReference type="HAMAP" id="MF_00382">
    <property type="entry name" value="Ribosomal_bL20"/>
    <property type="match status" value="1"/>
</dbReference>
<dbReference type="GO" id="GO:0019843">
    <property type="term" value="F:rRNA binding"/>
    <property type="evidence" value="ECO:0007669"/>
    <property type="project" value="UniProtKB-UniRule"/>
</dbReference>
<dbReference type="KEGG" id="das:Daes_2021"/>
<dbReference type="GO" id="GO:0006412">
    <property type="term" value="P:translation"/>
    <property type="evidence" value="ECO:0007669"/>
    <property type="project" value="InterPro"/>
</dbReference>
<keyword evidence="5 7" id="KW-0687">Ribonucleoprotein</keyword>
<evidence type="ECO:0000256" key="7">
    <source>
        <dbReference type="HAMAP-Rule" id="MF_00382"/>
    </source>
</evidence>
<name>E6VRJ2_PSEA9</name>
<dbReference type="GO" id="GO:1990904">
    <property type="term" value="C:ribonucleoprotein complex"/>
    <property type="evidence" value="ECO:0007669"/>
    <property type="project" value="UniProtKB-KW"/>
</dbReference>
<dbReference type="PROSITE" id="PS00937">
    <property type="entry name" value="RIBOSOMAL_L20"/>
    <property type="match status" value="1"/>
</dbReference>
<proteinExistence type="inferred from homology"/>
<evidence type="ECO:0000256" key="6">
    <source>
        <dbReference type="ARBA" id="ARBA00035172"/>
    </source>
</evidence>
<keyword evidence="4 7" id="KW-0689">Ribosomal protein</keyword>
<reference evidence="9 10" key="2">
    <citation type="journal article" date="2014" name="Genome Announc.">
        <title>Complete Genome Sequence of the Subsurface, Mesophilic Sulfate-Reducing Bacterium Desulfovibrio aespoeensis Aspo-2.</title>
        <authorList>
            <person name="Pedersen K."/>
            <person name="Bengtsson A."/>
            <person name="Edlund J."/>
            <person name="Rabe L."/>
            <person name="Hazen T."/>
            <person name="Chakraborty R."/>
            <person name="Goodwin L."/>
            <person name="Shapiro N."/>
        </authorList>
    </citation>
    <scope>NUCLEOTIDE SEQUENCE [LARGE SCALE GENOMIC DNA]</scope>
    <source>
        <strain evidence="10">ATCC 700646 / DSM 10631 / Aspo-2</strain>
    </source>
</reference>